<dbReference type="InterPro" id="IPR052973">
    <property type="entry name" value="Fungal_sec-metab_reg_TF"/>
</dbReference>
<feature type="compositionally biased region" description="Basic residues" evidence="2">
    <location>
        <begin position="1"/>
        <end position="11"/>
    </location>
</feature>
<dbReference type="InterPro" id="IPR001138">
    <property type="entry name" value="Zn2Cys6_DnaBD"/>
</dbReference>
<protein>
    <recommendedName>
        <fullName evidence="5">Zn(2)-C6 fungal-type domain-containing protein</fullName>
    </recommendedName>
</protein>
<evidence type="ECO:0000313" key="4">
    <source>
        <dbReference type="Proteomes" id="UP001270362"/>
    </source>
</evidence>
<evidence type="ECO:0000313" key="3">
    <source>
        <dbReference type="EMBL" id="KAK3693742.1"/>
    </source>
</evidence>
<evidence type="ECO:0008006" key="5">
    <source>
        <dbReference type="Google" id="ProtNLM"/>
    </source>
</evidence>
<comment type="caution">
    <text evidence="3">The sequence shown here is derived from an EMBL/GenBank/DDBJ whole genome shotgun (WGS) entry which is preliminary data.</text>
</comment>
<dbReference type="Proteomes" id="UP001270362">
    <property type="component" value="Unassembled WGS sequence"/>
</dbReference>
<name>A0AAE0XIT3_9PEZI</name>
<evidence type="ECO:0000256" key="1">
    <source>
        <dbReference type="ARBA" id="ARBA00023242"/>
    </source>
</evidence>
<feature type="compositionally biased region" description="Basic and acidic residues" evidence="2">
    <location>
        <begin position="337"/>
        <end position="349"/>
    </location>
</feature>
<feature type="compositionally biased region" description="Polar residues" evidence="2">
    <location>
        <begin position="267"/>
        <end position="284"/>
    </location>
</feature>
<reference evidence="3" key="1">
    <citation type="journal article" date="2023" name="Mol. Phylogenet. Evol.">
        <title>Genome-scale phylogeny and comparative genomics of the fungal order Sordariales.</title>
        <authorList>
            <person name="Hensen N."/>
            <person name="Bonometti L."/>
            <person name="Westerberg I."/>
            <person name="Brannstrom I.O."/>
            <person name="Guillou S."/>
            <person name="Cros-Aarteil S."/>
            <person name="Calhoun S."/>
            <person name="Haridas S."/>
            <person name="Kuo A."/>
            <person name="Mondo S."/>
            <person name="Pangilinan J."/>
            <person name="Riley R."/>
            <person name="LaButti K."/>
            <person name="Andreopoulos B."/>
            <person name="Lipzen A."/>
            <person name="Chen C."/>
            <person name="Yan M."/>
            <person name="Daum C."/>
            <person name="Ng V."/>
            <person name="Clum A."/>
            <person name="Steindorff A."/>
            <person name="Ohm R.A."/>
            <person name="Martin F."/>
            <person name="Silar P."/>
            <person name="Natvig D.O."/>
            <person name="Lalanne C."/>
            <person name="Gautier V."/>
            <person name="Ament-Velasquez S.L."/>
            <person name="Kruys A."/>
            <person name="Hutchinson M.I."/>
            <person name="Powell A.J."/>
            <person name="Barry K."/>
            <person name="Miller A.N."/>
            <person name="Grigoriev I.V."/>
            <person name="Debuchy R."/>
            <person name="Gladieux P."/>
            <person name="Hiltunen Thoren M."/>
            <person name="Johannesson H."/>
        </authorList>
    </citation>
    <scope>NUCLEOTIDE SEQUENCE</scope>
    <source>
        <strain evidence="3">CBS 314.62</strain>
    </source>
</reference>
<feature type="region of interest" description="Disordered" evidence="2">
    <location>
        <begin position="119"/>
        <end position="144"/>
    </location>
</feature>
<feature type="region of interest" description="Disordered" evidence="2">
    <location>
        <begin position="322"/>
        <end position="361"/>
    </location>
</feature>
<accession>A0AAE0XIT3</accession>
<dbReference type="AlphaFoldDB" id="A0AAE0XIT3"/>
<keyword evidence="4" id="KW-1185">Reference proteome</keyword>
<gene>
    <name evidence="3" type="ORF">B0T22DRAFT_48993</name>
</gene>
<keyword evidence="1" id="KW-0539">Nucleus</keyword>
<feature type="region of interest" description="Disordered" evidence="2">
    <location>
        <begin position="1"/>
        <end position="22"/>
    </location>
</feature>
<feature type="region of interest" description="Disordered" evidence="2">
    <location>
        <begin position="266"/>
        <end position="285"/>
    </location>
</feature>
<proteinExistence type="predicted"/>
<dbReference type="PANTHER" id="PTHR35392:SF3">
    <property type="entry name" value="ZN(2)-C6 FUNGAL-TYPE DOMAIN-CONTAINING PROTEIN"/>
    <property type="match status" value="1"/>
</dbReference>
<reference evidence="3" key="2">
    <citation type="submission" date="2023-06" db="EMBL/GenBank/DDBJ databases">
        <authorList>
            <consortium name="Lawrence Berkeley National Laboratory"/>
            <person name="Haridas S."/>
            <person name="Hensen N."/>
            <person name="Bonometti L."/>
            <person name="Westerberg I."/>
            <person name="Brannstrom I.O."/>
            <person name="Guillou S."/>
            <person name="Cros-Aarteil S."/>
            <person name="Calhoun S."/>
            <person name="Kuo A."/>
            <person name="Mondo S."/>
            <person name="Pangilinan J."/>
            <person name="Riley R."/>
            <person name="Labutti K."/>
            <person name="Andreopoulos B."/>
            <person name="Lipzen A."/>
            <person name="Chen C."/>
            <person name="Yanf M."/>
            <person name="Daum C."/>
            <person name="Ng V."/>
            <person name="Clum A."/>
            <person name="Steindorff A."/>
            <person name="Ohm R."/>
            <person name="Martin F."/>
            <person name="Silar P."/>
            <person name="Natvig D."/>
            <person name="Lalanne C."/>
            <person name="Gautier V."/>
            <person name="Ament-Velasquez S.L."/>
            <person name="Kruys A."/>
            <person name="Hutchinson M.I."/>
            <person name="Powell A.J."/>
            <person name="Barry K."/>
            <person name="Miller A.N."/>
            <person name="Grigoriev I.V."/>
            <person name="Debuchy R."/>
            <person name="Gladieux P."/>
            <person name="Thoren M.H."/>
            <person name="Johannesson H."/>
        </authorList>
    </citation>
    <scope>NUCLEOTIDE SEQUENCE</scope>
    <source>
        <strain evidence="3">CBS 314.62</strain>
    </source>
</reference>
<dbReference type="EMBL" id="JAULSO010000001">
    <property type="protein sequence ID" value="KAK3693742.1"/>
    <property type="molecule type" value="Genomic_DNA"/>
</dbReference>
<evidence type="ECO:0000256" key="2">
    <source>
        <dbReference type="SAM" id="MobiDB-lite"/>
    </source>
</evidence>
<dbReference type="GO" id="GO:0008270">
    <property type="term" value="F:zinc ion binding"/>
    <property type="evidence" value="ECO:0007669"/>
    <property type="project" value="InterPro"/>
</dbReference>
<dbReference type="GO" id="GO:0000981">
    <property type="term" value="F:DNA-binding transcription factor activity, RNA polymerase II-specific"/>
    <property type="evidence" value="ECO:0007669"/>
    <property type="project" value="InterPro"/>
</dbReference>
<organism evidence="3 4">
    <name type="scientific">Podospora appendiculata</name>
    <dbReference type="NCBI Taxonomy" id="314037"/>
    <lineage>
        <taxon>Eukaryota</taxon>
        <taxon>Fungi</taxon>
        <taxon>Dikarya</taxon>
        <taxon>Ascomycota</taxon>
        <taxon>Pezizomycotina</taxon>
        <taxon>Sordariomycetes</taxon>
        <taxon>Sordariomycetidae</taxon>
        <taxon>Sordariales</taxon>
        <taxon>Podosporaceae</taxon>
        <taxon>Podospora</taxon>
    </lineage>
</organism>
<dbReference type="PANTHER" id="PTHR35392">
    <property type="entry name" value="ZN(II)2CYS6 TRANSCRIPTION FACTOR (EUROFUNG)-RELATED-RELATED"/>
    <property type="match status" value="1"/>
</dbReference>
<sequence>MNNIPKRRRVHHYDEGSDAEPVFHELSSRSTLNSPDNISLPAQHYQQVQNVQNVQHVQQVQHIIQHAPSILVNIRVPLSTALQFDYQQGQQSVLGQVASDLNIDSHILVDLNNSRLLHRSHKRPRPAPALSMAMPPPEDTITHNGQEKQLLPGQRSHGINSSSRPSSYFPNGFSPMFFDVCAPCSTYEPQEDAFQPFASTASFNYGNLVPVQAQAQVSQGPPMSSDPAVLYPFDNAAMAQCLTNYPPLHPSPVMQIQAPPREVMAYPNTSPNNKYPSGESSSRNDIGLAIQSPSQFMGTSVGLDSIPSVYAAEVISPSVSRFKDSPMGPLPNQHPLQSHEVKDDPDGLDGKGSSSPFDLFPRQRTLTAKRGPFKDKEEREKTARTRKMGSCIRCRMQRIRCVLDELDETGPCVSCKKLASNNSKVYRLDCLRWKITDVKLFKPGQVAGLEWTKRWRDSVLDDIGSWASSDYRTIRVTEGYTGKSVELLVREFSPQDGDKLYRTWVSPGPNGKRWKIEIPRYAIVNMEAAKDAFDTYIREGMVSCCQRFLDSRENLFWRTYSLAINTIGDPSINEAERSLLLSTLNLWMSVRLTTKSFHIVGQEMLGMKKDIIKDPTSADCGKIPLPPVMGAQIDSILIHQIQPHLRQRTLEELQKLTQEKKTRTWLVTYLVTFILLHNIALITKHDADYAIKHALSTRFAREDNVKEYNLGANTLLAYFHYCNKGVYPFAAECKDQDLQGLAELNQDGMSLVKYTRQYASATEQQTRWEKLWNKEAVWDEFYYVSQLFEKNWQPRVMV</sequence>
<dbReference type="CDD" id="cd00067">
    <property type="entry name" value="GAL4"/>
    <property type="match status" value="1"/>
</dbReference>